<feature type="chain" id="PRO_5035773818" evidence="1">
    <location>
        <begin position="25"/>
        <end position="141"/>
    </location>
</feature>
<evidence type="ECO:0000313" key="2">
    <source>
        <dbReference type="EMBL" id="CAA3020122.1"/>
    </source>
</evidence>
<reference evidence="2 3" key="1">
    <citation type="submission" date="2019-12" db="EMBL/GenBank/DDBJ databases">
        <authorList>
            <person name="Alioto T."/>
            <person name="Alioto T."/>
            <person name="Gomez Garrido J."/>
        </authorList>
    </citation>
    <scope>NUCLEOTIDE SEQUENCE [LARGE SCALE GENOMIC DNA]</scope>
</reference>
<keyword evidence="3" id="KW-1185">Reference proteome</keyword>
<dbReference type="Gramene" id="OE9A003300T2">
    <property type="protein sequence ID" value="OE9A003300C2"/>
    <property type="gene ID" value="OE9A003300"/>
</dbReference>
<comment type="caution">
    <text evidence="2">The sequence shown here is derived from an EMBL/GenBank/DDBJ whole genome shotgun (WGS) entry which is preliminary data.</text>
</comment>
<dbReference type="Proteomes" id="UP000594638">
    <property type="component" value="Unassembled WGS sequence"/>
</dbReference>
<dbReference type="EMBL" id="CACTIH010009035">
    <property type="protein sequence ID" value="CAA3020122.1"/>
    <property type="molecule type" value="Genomic_DNA"/>
</dbReference>
<protein>
    <submittedName>
        <fullName evidence="2">Uncharacterized protein</fullName>
    </submittedName>
</protein>
<sequence>MEFSVKSFAVASFLLLVSLTTDMSGPLLVDARGCNWDLCEQHCSSKGLPACCPGPFGPCRCTAICPRNHIKSGPPVVDGQLCDPVLCKKYCSSQGLPWCCPGVGLWPCQCTFACPFKKEITEEVMAGATDREPFIKEIVIA</sequence>
<name>A0A8S0US31_OLEEU</name>
<keyword evidence="1" id="KW-0732">Signal</keyword>
<evidence type="ECO:0000256" key="1">
    <source>
        <dbReference type="SAM" id="SignalP"/>
    </source>
</evidence>
<gene>
    <name evidence="2" type="ORF">OLEA9_A003300</name>
</gene>
<dbReference type="AlphaFoldDB" id="A0A8S0US31"/>
<organism evidence="2 3">
    <name type="scientific">Olea europaea subsp. europaea</name>
    <dbReference type="NCBI Taxonomy" id="158383"/>
    <lineage>
        <taxon>Eukaryota</taxon>
        <taxon>Viridiplantae</taxon>
        <taxon>Streptophyta</taxon>
        <taxon>Embryophyta</taxon>
        <taxon>Tracheophyta</taxon>
        <taxon>Spermatophyta</taxon>
        <taxon>Magnoliopsida</taxon>
        <taxon>eudicotyledons</taxon>
        <taxon>Gunneridae</taxon>
        <taxon>Pentapetalae</taxon>
        <taxon>asterids</taxon>
        <taxon>lamiids</taxon>
        <taxon>Lamiales</taxon>
        <taxon>Oleaceae</taxon>
        <taxon>Oleeae</taxon>
        <taxon>Olea</taxon>
    </lineage>
</organism>
<accession>A0A8S0US31</accession>
<proteinExistence type="predicted"/>
<feature type="signal peptide" evidence="1">
    <location>
        <begin position="1"/>
        <end position="24"/>
    </location>
</feature>
<evidence type="ECO:0000313" key="3">
    <source>
        <dbReference type="Proteomes" id="UP000594638"/>
    </source>
</evidence>